<name>A0ABR9ZFZ7_VIBAN</name>
<reference evidence="1 2" key="1">
    <citation type="journal article" date="2021" name="PeerJ">
        <title>Analysis of 44 Vibrio anguillarum genomes reveals high genetic diversity.</title>
        <authorList>
            <person name="Hansen M.J."/>
            <person name="Dalsgaard I."/>
        </authorList>
    </citation>
    <scope>NUCLEOTIDE SEQUENCE [LARGE SCALE GENOMIC DNA]</scope>
    <source>
        <strain evidence="1 2">040915-1/1B</strain>
    </source>
</reference>
<evidence type="ECO:0000313" key="2">
    <source>
        <dbReference type="Proteomes" id="UP000726136"/>
    </source>
</evidence>
<feature type="non-terminal residue" evidence="1">
    <location>
        <position position="37"/>
    </location>
</feature>
<evidence type="ECO:0000313" key="1">
    <source>
        <dbReference type="EMBL" id="MBF4376630.1"/>
    </source>
</evidence>
<gene>
    <name evidence="1" type="ORF">EAY46_26990</name>
</gene>
<organism evidence="1 2">
    <name type="scientific">Vibrio anguillarum</name>
    <name type="common">Listonella anguillarum</name>
    <dbReference type="NCBI Taxonomy" id="55601"/>
    <lineage>
        <taxon>Bacteria</taxon>
        <taxon>Pseudomonadati</taxon>
        <taxon>Pseudomonadota</taxon>
        <taxon>Gammaproteobacteria</taxon>
        <taxon>Vibrionales</taxon>
        <taxon>Vibrionaceae</taxon>
        <taxon>Vibrio</taxon>
    </lineage>
</organism>
<protein>
    <submittedName>
        <fullName evidence="1">Glycosyltransferase family 1 protein</fullName>
    </submittedName>
</protein>
<keyword evidence="2" id="KW-1185">Reference proteome</keyword>
<sequence>MKRVVITSNTSWYLYNFRKNTINSLLNSGYVVVTIAP</sequence>
<accession>A0ABR9ZFZ7</accession>
<dbReference type="EMBL" id="RDPI01000968">
    <property type="protein sequence ID" value="MBF4376630.1"/>
    <property type="molecule type" value="Genomic_DNA"/>
</dbReference>
<comment type="caution">
    <text evidence="1">The sequence shown here is derived from an EMBL/GenBank/DDBJ whole genome shotgun (WGS) entry which is preliminary data.</text>
</comment>
<dbReference type="Proteomes" id="UP000726136">
    <property type="component" value="Unassembled WGS sequence"/>
</dbReference>
<proteinExistence type="predicted"/>